<keyword evidence="3" id="KW-1185">Reference proteome</keyword>
<accession>A0A1D2VJZ9</accession>
<organism evidence="2 3">
    <name type="scientific">Ascoidea rubescens DSM 1968</name>
    <dbReference type="NCBI Taxonomy" id="1344418"/>
    <lineage>
        <taxon>Eukaryota</taxon>
        <taxon>Fungi</taxon>
        <taxon>Dikarya</taxon>
        <taxon>Ascomycota</taxon>
        <taxon>Saccharomycotina</taxon>
        <taxon>Saccharomycetes</taxon>
        <taxon>Ascoideaceae</taxon>
        <taxon>Ascoidea</taxon>
    </lineage>
</organism>
<feature type="transmembrane region" description="Helical" evidence="1">
    <location>
        <begin position="6"/>
        <end position="24"/>
    </location>
</feature>
<evidence type="ECO:0000313" key="3">
    <source>
        <dbReference type="Proteomes" id="UP000095038"/>
    </source>
</evidence>
<dbReference type="EMBL" id="KV454478">
    <property type="protein sequence ID" value="ODV61918.1"/>
    <property type="molecule type" value="Genomic_DNA"/>
</dbReference>
<sequence length="63" mass="7185">MLLLNLIGQWLKFFYLFLLLDAGSKDKCGVMHNQDMKTVFNLGEGLIYLQASLGKLLAYLFRG</sequence>
<evidence type="ECO:0000313" key="2">
    <source>
        <dbReference type="EMBL" id="ODV61918.1"/>
    </source>
</evidence>
<keyword evidence="1" id="KW-0812">Transmembrane</keyword>
<dbReference type="AlphaFoldDB" id="A0A1D2VJZ9"/>
<dbReference type="GeneID" id="30968115"/>
<gene>
    <name evidence="2" type="ORF">ASCRUDRAFT_80268</name>
</gene>
<protein>
    <submittedName>
        <fullName evidence="2">Uncharacterized protein</fullName>
    </submittedName>
</protein>
<dbReference type="InParanoid" id="A0A1D2VJZ9"/>
<dbReference type="Proteomes" id="UP000095038">
    <property type="component" value="Unassembled WGS sequence"/>
</dbReference>
<evidence type="ECO:0000256" key="1">
    <source>
        <dbReference type="SAM" id="Phobius"/>
    </source>
</evidence>
<keyword evidence="1" id="KW-1133">Transmembrane helix</keyword>
<keyword evidence="1" id="KW-0472">Membrane</keyword>
<name>A0A1D2VJZ9_9ASCO</name>
<feature type="transmembrane region" description="Helical" evidence="1">
    <location>
        <begin position="45"/>
        <end position="61"/>
    </location>
</feature>
<proteinExistence type="predicted"/>
<reference evidence="3" key="1">
    <citation type="submission" date="2016-05" db="EMBL/GenBank/DDBJ databases">
        <title>Comparative genomics of biotechnologically important yeasts.</title>
        <authorList>
            <consortium name="DOE Joint Genome Institute"/>
            <person name="Riley R."/>
            <person name="Haridas S."/>
            <person name="Wolfe K.H."/>
            <person name="Lopes M.R."/>
            <person name="Hittinger C.T."/>
            <person name="Goker M."/>
            <person name="Salamov A."/>
            <person name="Wisecaver J."/>
            <person name="Long T.M."/>
            <person name="Aerts A.L."/>
            <person name="Barry K."/>
            <person name="Choi C."/>
            <person name="Clum A."/>
            <person name="Coughlan A.Y."/>
            <person name="Deshpande S."/>
            <person name="Douglass A.P."/>
            <person name="Hanson S.J."/>
            <person name="Klenk H.-P."/>
            <person name="Labutti K."/>
            <person name="Lapidus A."/>
            <person name="Lindquist E."/>
            <person name="Lipzen A."/>
            <person name="Meier-Kolthoff J.P."/>
            <person name="Ohm R.A."/>
            <person name="Otillar R.P."/>
            <person name="Pangilinan J."/>
            <person name="Peng Y."/>
            <person name="Rokas A."/>
            <person name="Rosa C.A."/>
            <person name="Scheuner C."/>
            <person name="Sibirny A.A."/>
            <person name="Slot J.C."/>
            <person name="Stielow J.B."/>
            <person name="Sun H."/>
            <person name="Kurtzman C.P."/>
            <person name="Blackwell M."/>
            <person name="Grigoriev I.V."/>
            <person name="Jeffries T.W."/>
        </authorList>
    </citation>
    <scope>NUCLEOTIDE SEQUENCE [LARGE SCALE GENOMIC DNA]</scope>
    <source>
        <strain evidence="3">DSM 1968</strain>
    </source>
</reference>
<dbReference type="RefSeq" id="XP_020048225.1">
    <property type="nucleotide sequence ID" value="XM_020194479.1"/>
</dbReference>